<sequence>MGKARAEALQGGGWNGSGGGGACGGWNCIGRTGKRKLIGWRQNRRRALNETFNEKTMDAQVPLPLMLLRLVFLLCFFSTLPRYCRRLFSVEAAAPTLVSSLPGFDGALPFRLETGYVAVDEENGSELFYYFIESEGNPRRDPVILWLTGGDRCTVLSGLFFEIGPLKFVVEPFNGGIPRLRYHPYSWTKAASVLFVDSPVGAGFSFSKKPEGYDVGDVSASLQLRKFITKWFSEHQDFLVNPFYVGGDSYGGKIAPFLMQKISEDIEAELRPTINLKGYLVGNPGTGERIDTESRVPFLHGMGIISDQLYEAIMEHCEGEDFANPKKALCAQSLDKFNRLFQEIQEGHILYKKCIFISPRPNDWTTERKILKEEPAGVLKHQPPRPPLDCLDYCNYLLYFWANSNITQATLGIKKGSVEEWVRCHDGDLPYSRDIKSTIKYHRNITSKGYRALVYSGDHDAMVPFVGTQSWVRSLNFPVVDEWRAWYLDGQSAGFTITYANNMTFATVKGGGHTAPEYQPERCLAMLRRWISDEPL</sequence>
<gene>
    <name evidence="6" type="primary">LOC100825866</name>
    <name evidence="5" type="ORF">BRADI_4g21570v3</name>
</gene>
<dbReference type="Pfam" id="PF00450">
    <property type="entry name" value="Peptidase_S10"/>
    <property type="match status" value="1"/>
</dbReference>
<dbReference type="PROSITE" id="PS51257">
    <property type="entry name" value="PROKAR_LIPOPROTEIN"/>
    <property type="match status" value="1"/>
</dbReference>
<comment type="similarity">
    <text evidence="1">Belongs to the peptidase S10 family.</text>
</comment>
<dbReference type="Gene3D" id="3.40.50.1820">
    <property type="entry name" value="alpha/beta hydrolase"/>
    <property type="match status" value="1"/>
</dbReference>
<dbReference type="PANTHER" id="PTHR11802">
    <property type="entry name" value="SERINE PROTEASE FAMILY S10 SERINE CARBOXYPEPTIDASE"/>
    <property type="match status" value="1"/>
</dbReference>
<dbReference type="Gene3D" id="3.40.50.12670">
    <property type="match status" value="1"/>
</dbReference>
<dbReference type="FunFam" id="3.40.50.11320:FF:000002">
    <property type="entry name" value="Carboxypeptidase"/>
    <property type="match status" value="1"/>
</dbReference>
<organism evidence="5">
    <name type="scientific">Brachypodium distachyon</name>
    <name type="common">Purple false brome</name>
    <name type="synonym">Trachynia distachya</name>
    <dbReference type="NCBI Taxonomy" id="15368"/>
    <lineage>
        <taxon>Eukaryota</taxon>
        <taxon>Viridiplantae</taxon>
        <taxon>Streptophyta</taxon>
        <taxon>Embryophyta</taxon>
        <taxon>Tracheophyta</taxon>
        <taxon>Spermatophyta</taxon>
        <taxon>Magnoliopsida</taxon>
        <taxon>Liliopsida</taxon>
        <taxon>Poales</taxon>
        <taxon>Poaceae</taxon>
        <taxon>BOP clade</taxon>
        <taxon>Pooideae</taxon>
        <taxon>Stipodae</taxon>
        <taxon>Brachypodieae</taxon>
        <taxon>Brachypodium</taxon>
    </lineage>
</organism>
<evidence type="ECO:0000256" key="2">
    <source>
        <dbReference type="ARBA" id="ARBA00022729"/>
    </source>
</evidence>
<dbReference type="FunFam" id="3.40.50.1820:FF:000581">
    <property type="entry name" value="Os11g0431400 protein"/>
    <property type="match status" value="1"/>
</dbReference>
<protein>
    <recommendedName>
        <fullName evidence="8">Serine carboxypeptidase-like 19</fullName>
    </recommendedName>
</protein>
<evidence type="ECO:0000256" key="4">
    <source>
        <dbReference type="ARBA" id="ARBA00023180"/>
    </source>
</evidence>
<dbReference type="PANTHER" id="PTHR11802:SF46">
    <property type="entry name" value="CARBOXYPEPTIDASE"/>
    <property type="match status" value="1"/>
</dbReference>
<dbReference type="FunCoup" id="A0A2K2CP75">
    <property type="interactions" value="456"/>
</dbReference>
<reference evidence="5" key="2">
    <citation type="submission" date="2017-06" db="EMBL/GenBank/DDBJ databases">
        <title>WGS assembly of Brachypodium distachyon.</title>
        <authorList>
            <consortium name="The International Brachypodium Initiative"/>
            <person name="Lucas S."/>
            <person name="Harmon-Smith M."/>
            <person name="Lail K."/>
            <person name="Tice H."/>
            <person name="Grimwood J."/>
            <person name="Bruce D."/>
            <person name="Barry K."/>
            <person name="Shu S."/>
            <person name="Lindquist E."/>
            <person name="Wang M."/>
            <person name="Pitluck S."/>
            <person name="Vogel J.P."/>
            <person name="Garvin D.F."/>
            <person name="Mockler T.C."/>
            <person name="Schmutz J."/>
            <person name="Rokhsar D."/>
            <person name="Bevan M.W."/>
        </authorList>
    </citation>
    <scope>NUCLEOTIDE SEQUENCE</scope>
    <source>
        <strain evidence="5">Bd21</strain>
    </source>
</reference>
<dbReference type="EnsemblPlants" id="PNT63826">
    <property type="protein sequence ID" value="PNT63826"/>
    <property type="gene ID" value="BRADI_4g21570v3"/>
</dbReference>
<dbReference type="PRINTS" id="PR00724">
    <property type="entry name" value="CRBOXYPTASEC"/>
</dbReference>
<dbReference type="EMBL" id="CM000883">
    <property type="protein sequence ID" value="PNT63826.1"/>
    <property type="molecule type" value="Genomic_DNA"/>
</dbReference>
<keyword evidence="4" id="KW-0325">Glycoprotein</keyword>
<evidence type="ECO:0000256" key="1">
    <source>
        <dbReference type="ARBA" id="ARBA00009431"/>
    </source>
</evidence>
<dbReference type="Proteomes" id="UP000008810">
    <property type="component" value="Chromosome 4"/>
</dbReference>
<keyword evidence="3" id="KW-1015">Disulfide bond</keyword>
<dbReference type="GO" id="GO:0019748">
    <property type="term" value="P:secondary metabolic process"/>
    <property type="evidence" value="ECO:0000318"/>
    <property type="project" value="GO_Central"/>
</dbReference>
<dbReference type="Gramene" id="PNT63826">
    <property type="protein sequence ID" value="PNT63826"/>
    <property type="gene ID" value="BRADI_4g21570v3"/>
</dbReference>
<reference evidence="5 6" key="1">
    <citation type="journal article" date="2010" name="Nature">
        <title>Genome sequencing and analysis of the model grass Brachypodium distachyon.</title>
        <authorList>
            <consortium name="International Brachypodium Initiative"/>
        </authorList>
    </citation>
    <scope>NUCLEOTIDE SEQUENCE [LARGE SCALE GENOMIC DNA]</scope>
    <source>
        <strain evidence="5 6">Bd21</strain>
    </source>
</reference>
<dbReference type="FunFam" id="3.40.50.12670:FF:000001">
    <property type="entry name" value="Carboxypeptidase"/>
    <property type="match status" value="1"/>
</dbReference>
<accession>A0A2K2CP75</accession>
<evidence type="ECO:0000313" key="5">
    <source>
        <dbReference type="EMBL" id="PNT63826.1"/>
    </source>
</evidence>
<evidence type="ECO:0000313" key="7">
    <source>
        <dbReference type="Proteomes" id="UP000008810"/>
    </source>
</evidence>
<keyword evidence="2" id="KW-0732">Signal</keyword>
<evidence type="ECO:0000313" key="6">
    <source>
        <dbReference type="EnsemblPlants" id="PNT63826"/>
    </source>
</evidence>
<dbReference type="OrthoDB" id="443318at2759"/>
<reference evidence="6" key="3">
    <citation type="submission" date="2018-08" db="UniProtKB">
        <authorList>
            <consortium name="EnsemblPlants"/>
        </authorList>
    </citation>
    <scope>IDENTIFICATION</scope>
    <source>
        <strain evidence="6">cv. Bd21</strain>
    </source>
</reference>
<dbReference type="InterPro" id="IPR029058">
    <property type="entry name" value="AB_hydrolase_fold"/>
</dbReference>
<dbReference type="SUPFAM" id="SSF53474">
    <property type="entry name" value="alpha/beta-Hydrolases"/>
    <property type="match status" value="1"/>
</dbReference>
<dbReference type="GO" id="GO:0006508">
    <property type="term" value="P:proteolysis"/>
    <property type="evidence" value="ECO:0007669"/>
    <property type="project" value="InterPro"/>
</dbReference>
<dbReference type="GO" id="GO:0016747">
    <property type="term" value="F:acyltransferase activity, transferring groups other than amino-acyl groups"/>
    <property type="evidence" value="ECO:0000318"/>
    <property type="project" value="GO_Central"/>
</dbReference>
<proteinExistence type="inferred from homology"/>
<evidence type="ECO:0000256" key="3">
    <source>
        <dbReference type="ARBA" id="ARBA00023157"/>
    </source>
</evidence>
<keyword evidence="7" id="KW-1185">Reference proteome</keyword>
<evidence type="ECO:0008006" key="8">
    <source>
        <dbReference type="Google" id="ProtNLM"/>
    </source>
</evidence>
<name>A0A2K2CP75_BRADI</name>
<dbReference type="GO" id="GO:0004185">
    <property type="term" value="F:serine-type carboxypeptidase activity"/>
    <property type="evidence" value="ECO:0007669"/>
    <property type="project" value="InterPro"/>
</dbReference>
<dbReference type="AlphaFoldDB" id="A0A2K2CP75"/>
<dbReference type="InterPro" id="IPR001563">
    <property type="entry name" value="Peptidase_S10"/>
</dbReference>